<proteinExistence type="predicted"/>
<name>A0A343JA28_9CLOT</name>
<dbReference type="Gene3D" id="2.120.10.30">
    <property type="entry name" value="TolB, C-terminal domain"/>
    <property type="match status" value="1"/>
</dbReference>
<dbReference type="EMBL" id="CP016786">
    <property type="protein sequence ID" value="ASW42386.1"/>
    <property type="molecule type" value="Genomic_DNA"/>
</dbReference>
<feature type="domain" description="Glucose/Sorbosone dehydrogenase" evidence="1">
    <location>
        <begin position="34"/>
        <end position="340"/>
    </location>
</feature>
<evidence type="ECO:0000259" key="1">
    <source>
        <dbReference type="Pfam" id="PF07995"/>
    </source>
</evidence>
<dbReference type="AlphaFoldDB" id="A0A343JA28"/>
<keyword evidence="3" id="KW-1185">Reference proteome</keyword>
<evidence type="ECO:0000313" key="2">
    <source>
        <dbReference type="EMBL" id="ASW42386.1"/>
    </source>
</evidence>
<dbReference type="SUPFAM" id="SSF50952">
    <property type="entry name" value="Soluble quinoprotein glucose dehydrogenase"/>
    <property type="match status" value="1"/>
</dbReference>
<protein>
    <submittedName>
        <fullName evidence="2">Glucose sorbosone dehydrogenase</fullName>
    </submittedName>
</protein>
<dbReference type="RefSeq" id="WP_119864517.1">
    <property type="nucleotide sequence ID" value="NZ_CP016786.1"/>
</dbReference>
<dbReference type="Proteomes" id="UP000264883">
    <property type="component" value="Chromosome"/>
</dbReference>
<dbReference type="OrthoDB" id="9770043at2"/>
<reference evidence="2 3" key="1">
    <citation type="submission" date="2016-08" db="EMBL/GenBank/DDBJ databases">
        <title>Complete Genome Sequence Of The Indigo Reducing Clostridium isatidis DSM15098.</title>
        <authorList>
            <person name="Little G.T."/>
            <person name="Minton N.P."/>
        </authorList>
    </citation>
    <scope>NUCLEOTIDE SEQUENCE [LARGE SCALE GENOMIC DNA]</scope>
    <source>
        <strain evidence="2 3">DSM 15098</strain>
    </source>
</reference>
<sequence>MRRFVYRTLCNIIYGKKSYTRQIPYRVELVAENLNVPWAIAESDDGKIYFTERVGRIRVIENGRLNPQPLVTITPIFTEAEAGLFGIALDPNFSENHYVYVMHTYSVGNNIYSRVIRLVERNNALSLDNIIIDRLPAGRIHLGGRLKIGPDGKLYIPVGDANNYSYAQDPSILAGKILRLNLDGSIPEDNPFPNSPVYTLGHRNPQGLAWNSENVLYSSEHGESGHDEINIIKAGRNYGWPIAEGNATIPGFNYERPIFDSGDLTFAPSGITFITKGPWAGKLLVGNLRGQQLLLFTFNEDGTSVESLETFFPNEFGRIREVYEAKDGSIYITTSNRDGRGNPSPGDDKILRLIPIE</sequence>
<organism evidence="2 3">
    <name type="scientific">Clostridium isatidis</name>
    <dbReference type="NCBI Taxonomy" id="182773"/>
    <lineage>
        <taxon>Bacteria</taxon>
        <taxon>Bacillati</taxon>
        <taxon>Bacillota</taxon>
        <taxon>Clostridia</taxon>
        <taxon>Eubacteriales</taxon>
        <taxon>Clostridiaceae</taxon>
        <taxon>Clostridium</taxon>
    </lineage>
</organism>
<dbReference type="KEGG" id="cia:BEN51_02460"/>
<dbReference type="Pfam" id="PF07995">
    <property type="entry name" value="GSDH"/>
    <property type="match status" value="1"/>
</dbReference>
<dbReference type="PANTHER" id="PTHR19328">
    <property type="entry name" value="HEDGEHOG-INTERACTING PROTEIN"/>
    <property type="match status" value="1"/>
</dbReference>
<evidence type="ECO:0000313" key="3">
    <source>
        <dbReference type="Proteomes" id="UP000264883"/>
    </source>
</evidence>
<dbReference type="PANTHER" id="PTHR19328:SF13">
    <property type="entry name" value="HIPL1 PROTEIN"/>
    <property type="match status" value="1"/>
</dbReference>
<dbReference type="InterPro" id="IPR011041">
    <property type="entry name" value="Quinoprot_gluc/sorb_DH_b-prop"/>
</dbReference>
<dbReference type="InterPro" id="IPR011042">
    <property type="entry name" value="6-blade_b-propeller_TolB-like"/>
</dbReference>
<gene>
    <name evidence="2" type="ORF">BEN51_02460</name>
</gene>
<dbReference type="InterPro" id="IPR012938">
    <property type="entry name" value="Glc/Sorbosone_DH"/>
</dbReference>
<accession>A0A343JA28</accession>